<protein>
    <submittedName>
        <fullName evidence="1">Uncharacterized protein</fullName>
    </submittedName>
</protein>
<name>A0A6J7WY90_9CAUD</name>
<accession>A0A6J7WY90</accession>
<sequence>MIPVEIDVKQIIEDLNAWGWKDQKIEVICDFSPGYIAKLRGGPRPNRPYQLLARLFNFWEEESMQSANRQTLSETT</sequence>
<organism evidence="1">
    <name type="scientific">uncultured Caudovirales phage</name>
    <dbReference type="NCBI Taxonomy" id="2100421"/>
    <lineage>
        <taxon>Viruses</taxon>
        <taxon>Duplodnaviria</taxon>
        <taxon>Heunggongvirae</taxon>
        <taxon>Uroviricota</taxon>
        <taxon>Caudoviricetes</taxon>
        <taxon>Peduoviridae</taxon>
        <taxon>Maltschvirus</taxon>
        <taxon>Maltschvirus maltsch</taxon>
    </lineage>
</organism>
<evidence type="ECO:0000313" key="1">
    <source>
        <dbReference type="EMBL" id="CAB5221024.1"/>
    </source>
</evidence>
<proteinExistence type="predicted"/>
<reference evidence="1" key="1">
    <citation type="submission" date="2020-05" db="EMBL/GenBank/DDBJ databases">
        <authorList>
            <person name="Chiriac C."/>
            <person name="Salcher M."/>
            <person name="Ghai R."/>
            <person name="Kavagutti S V."/>
        </authorList>
    </citation>
    <scope>NUCLEOTIDE SEQUENCE</scope>
</reference>
<dbReference type="EMBL" id="LR798286">
    <property type="protein sequence ID" value="CAB5221024.1"/>
    <property type="molecule type" value="Genomic_DNA"/>
</dbReference>
<gene>
    <name evidence="1" type="ORF">UFOVP241_65</name>
</gene>